<organism evidence="1 2">
    <name type="scientific">Persea americana</name>
    <name type="common">Avocado</name>
    <dbReference type="NCBI Taxonomy" id="3435"/>
    <lineage>
        <taxon>Eukaryota</taxon>
        <taxon>Viridiplantae</taxon>
        <taxon>Streptophyta</taxon>
        <taxon>Embryophyta</taxon>
        <taxon>Tracheophyta</taxon>
        <taxon>Spermatophyta</taxon>
        <taxon>Magnoliopsida</taxon>
        <taxon>Magnoliidae</taxon>
        <taxon>Laurales</taxon>
        <taxon>Lauraceae</taxon>
        <taxon>Persea</taxon>
    </lineage>
</organism>
<accession>A0ACC2L2G4</accession>
<reference evidence="1 2" key="1">
    <citation type="journal article" date="2022" name="Hortic Res">
        <title>A haplotype resolved chromosomal level avocado genome allows analysis of novel avocado genes.</title>
        <authorList>
            <person name="Nath O."/>
            <person name="Fletcher S.J."/>
            <person name="Hayward A."/>
            <person name="Shaw L.M."/>
            <person name="Masouleh A.K."/>
            <person name="Furtado A."/>
            <person name="Henry R.J."/>
            <person name="Mitter N."/>
        </authorList>
    </citation>
    <scope>NUCLEOTIDE SEQUENCE [LARGE SCALE GENOMIC DNA]</scope>
    <source>
        <strain evidence="2">cv. Hass</strain>
    </source>
</reference>
<evidence type="ECO:0000313" key="2">
    <source>
        <dbReference type="Proteomes" id="UP001234297"/>
    </source>
</evidence>
<dbReference type="Proteomes" id="UP001234297">
    <property type="component" value="Chromosome 6"/>
</dbReference>
<proteinExistence type="predicted"/>
<sequence>MAGDTLQKSEPPKPCCAALEKKLSKSEMGRAALKQAIALYDKKVSELEMENLNLKKECERERTRAELEREAKEKECGCRIELENEICNLKSQIASLQKRGYAESEDKEGDRLLETRVLEGEAEIKRLKDLLEKERKRGDSECKKAETEKKKAAEAWKVVKAEKSKAEEEKKLAEIERKKAEECRLCLEATKLEANEAKVKLISGNSKAEETNRKAEVEKQRANKEKKRADSEAVKAEEQRKCAEVERQKATDEKTHADQLSQLLEAERRRKEALQKEMQELLSCGNMNRGCSCSRDKRCGSIPGDHSEKTDTADKKVLNKQLKLEKMQARQAKKIAKIEKVRNNLLQQELDLLKHDAIQFSRRLDMLDECFSHGMEGIDSIAKIGDSQNRQRINSKNGIPDSFDHYKTRGACTGNLLPISGVSCTETASGWRCFSYHNITKIDRRELKTRIMLYEIVWRGYEEEHRRKRKRIQDSQESVVYLRSEDKLHMKTEEALSLLHDISDPKNIIPLSICSQSDEDSKLLGNGKCLVLKSSDDLHVKKYKSRKKENVAQKQKHVAQHSLQNDGMKQMDQLEMEGTRDVRFCTGASLTAANHIREADPSCRDRTTNAAKSFTDATIFCEDMFGGDIMKLLELDNDVDEERYRIAMESPMSPTLPEIDFCKLRVPQVDDFNYLVQGHCRGLIMEEVNRVSSHNFDVMDVEIDSNNLHLMNDNELIASFFRSAASVAIEQMHDTEKRHGSMVSADHASSLDLKRSVPIFTRDFQEVPTQNHGTYSLVMNTVSAAWKQNNAVKGTRFNQCQVEDKAVNLSISQSLNDLLGSSESFSPTGQDNAGDVLGFGMEKELGKLMPVSTAERMEIDFVGNVGSMQGTVAKFCVVTSNVKDEDNISRIICAIENFSSQTNMVCATHWVVTDVLLALAKKQDLMLEEKACVFVSMLLHNMSVMDSENSKSHTSGGFSFCSDSLAIELNRVVSDGETRSLFLELCECNILFNLIESFLIDRTVLVYSCPLLLPSDSGGRILSLRGRTMLISSKTATSNQLETGCVLLASVCTATNNVGFICEVSYNILRMCKDDICWILTALHIFASVCGKKYFEQTNHSSIMTATKSVVLHLERGEKSGVLVSSPYLTSSSGIHPRFISCVQCPFANGAVCMDEVFTVLLENLNEYANLAIRSQYLKKPAISSIDTIQAQRESTEGSLENVNGVNGQNMGLNASGFFSMDKRVAALEADVAADRTSSQFNDTISLVELISCYMDWDWVYNNIIPSLLKLLGSHVSEEFLAAILILTGHVGRLGIDAGGYDQKGLEGLRCSLSAFLVSDAAWEISLPSQFAAAKALTDLLLLEFEELMQKDLDIMGDSARFSHGEIIKKWFSQLSKEQQSLYLNLFQSAIIQNA</sequence>
<dbReference type="EMBL" id="CM056814">
    <property type="protein sequence ID" value="KAJ8627440.1"/>
    <property type="molecule type" value="Genomic_DNA"/>
</dbReference>
<evidence type="ECO:0000313" key="1">
    <source>
        <dbReference type="EMBL" id="KAJ8627440.1"/>
    </source>
</evidence>
<protein>
    <submittedName>
        <fullName evidence="1">Uncharacterized protein</fullName>
    </submittedName>
</protein>
<gene>
    <name evidence="1" type="ORF">MRB53_020747</name>
</gene>
<name>A0ACC2L2G4_PERAE</name>
<comment type="caution">
    <text evidence="1">The sequence shown here is derived from an EMBL/GenBank/DDBJ whole genome shotgun (WGS) entry which is preliminary data.</text>
</comment>
<keyword evidence="2" id="KW-1185">Reference proteome</keyword>